<dbReference type="AlphaFoldDB" id="A0AAD4W3D0"/>
<evidence type="ECO:0000256" key="1">
    <source>
        <dbReference type="SAM" id="MobiDB-lite"/>
    </source>
</evidence>
<gene>
    <name evidence="2" type="ORF">L3X38_025335</name>
</gene>
<dbReference type="Proteomes" id="UP001054821">
    <property type="component" value="Chromosome 4"/>
</dbReference>
<accession>A0AAD4W3D0</accession>
<feature type="region of interest" description="Disordered" evidence="1">
    <location>
        <begin position="42"/>
        <end position="80"/>
    </location>
</feature>
<evidence type="ECO:0000313" key="3">
    <source>
        <dbReference type="Proteomes" id="UP001054821"/>
    </source>
</evidence>
<dbReference type="EMBL" id="JAJFAZ020000004">
    <property type="protein sequence ID" value="KAI5335202.1"/>
    <property type="molecule type" value="Genomic_DNA"/>
</dbReference>
<reference evidence="2 3" key="1">
    <citation type="journal article" date="2022" name="G3 (Bethesda)">
        <title>Whole-genome sequence and methylome profiling of the almond [Prunus dulcis (Mill.) D.A. Webb] cultivar 'Nonpareil'.</title>
        <authorList>
            <person name="D'Amico-Willman K.M."/>
            <person name="Ouma W.Z."/>
            <person name="Meulia T."/>
            <person name="Sideli G.M."/>
            <person name="Gradziel T.M."/>
            <person name="Fresnedo-Ramirez J."/>
        </authorList>
    </citation>
    <scope>NUCLEOTIDE SEQUENCE [LARGE SCALE GENOMIC DNA]</scope>
    <source>
        <strain evidence="2">Clone GOH B32 T37-40</strain>
    </source>
</reference>
<comment type="caution">
    <text evidence="2">The sequence shown here is derived from an EMBL/GenBank/DDBJ whole genome shotgun (WGS) entry which is preliminary data.</text>
</comment>
<name>A0AAD4W3D0_PRUDU</name>
<sequence length="80" mass="8915">MSYPMNNQDGGDRTHDTGEVVISTEFETFCATVEEVRRLLLGMGNQNPPPRPNGGALVQLPIVERRPLHKSEEESEELPP</sequence>
<evidence type="ECO:0000313" key="2">
    <source>
        <dbReference type="EMBL" id="KAI5335202.1"/>
    </source>
</evidence>
<proteinExistence type="predicted"/>
<keyword evidence="3" id="KW-1185">Reference proteome</keyword>
<protein>
    <submittedName>
        <fullName evidence="2">Uncharacterized protein</fullName>
    </submittedName>
</protein>
<organism evidence="2 3">
    <name type="scientific">Prunus dulcis</name>
    <name type="common">Almond</name>
    <name type="synonym">Amygdalus dulcis</name>
    <dbReference type="NCBI Taxonomy" id="3755"/>
    <lineage>
        <taxon>Eukaryota</taxon>
        <taxon>Viridiplantae</taxon>
        <taxon>Streptophyta</taxon>
        <taxon>Embryophyta</taxon>
        <taxon>Tracheophyta</taxon>
        <taxon>Spermatophyta</taxon>
        <taxon>Magnoliopsida</taxon>
        <taxon>eudicotyledons</taxon>
        <taxon>Gunneridae</taxon>
        <taxon>Pentapetalae</taxon>
        <taxon>rosids</taxon>
        <taxon>fabids</taxon>
        <taxon>Rosales</taxon>
        <taxon>Rosaceae</taxon>
        <taxon>Amygdaloideae</taxon>
        <taxon>Amygdaleae</taxon>
        <taxon>Prunus</taxon>
    </lineage>
</organism>
<feature type="compositionally biased region" description="Basic and acidic residues" evidence="1">
    <location>
        <begin position="63"/>
        <end position="72"/>
    </location>
</feature>